<dbReference type="OrthoDB" id="4664297at2759"/>
<organism evidence="2 3">
    <name type="scientific">Septoria linicola</name>
    <dbReference type="NCBI Taxonomy" id="215465"/>
    <lineage>
        <taxon>Eukaryota</taxon>
        <taxon>Fungi</taxon>
        <taxon>Dikarya</taxon>
        <taxon>Ascomycota</taxon>
        <taxon>Pezizomycotina</taxon>
        <taxon>Dothideomycetes</taxon>
        <taxon>Dothideomycetidae</taxon>
        <taxon>Mycosphaerellales</taxon>
        <taxon>Mycosphaerellaceae</taxon>
        <taxon>Septoria</taxon>
    </lineage>
</organism>
<accession>A0A9Q9EMY6</accession>
<dbReference type="AlphaFoldDB" id="A0A9Q9EMY6"/>
<protein>
    <submittedName>
        <fullName evidence="2">Uncharacterized protein</fullName>
    </submittedName>
</protein>
<keyword evidence="1" id="KW-1133">Transmembrane helix</keyword>
<dbReference type="EMBL" id="CP099425">
    <property type="protein sequence ID" value="USW55994.1"/>
    <property type="molecule type" value="Genomic_DNA"/>
</dbReference>
<evidence type="ECO:0000313" key="3">
    <source>
        <dbReference type="Proteomes" id="UP001056384"/>
    </source>
</evidence>
<name>A0A9Q9EMY6_9PEZI</name>
<feature type="transmembrane region" description="Helical" evidence="1">
    <location>
        <begin position="7"/>
        <end position="25"/>
    </location>
</feature>
<keyword evidence="1" id="KW-0812">Transmembrane</keyword>
<proteinExistence type="predicted"/>
<reference evidence="2" key="1">
    <citation type="submission" date="2022-06" db="EMBL/GenBank/DDBJ databases">
        <title>Complete genome sequences of two strains of the flax pathogen Septoria linicola.</title>
        <authorList>
            <person name="Lapalu N."/>
            <person name="Simon A."/>
            <person name="Demenou B."/>
            <person name="Paumier D."/>
            <person name="Guillot M.-P."/>
            <person name="Gout L."/>
            <person name="Valade R."/>
        </authorList>
    </citation>
    <scope>NUCLEOTIDE SEQUENCE</scope>
    <source>
        <strain evidence="2">SE15195</strain>
    </source>
</reference>
<dbReference type="Proteomes" id="UP001056384">
    <property type="component" value="Chromosome 8"/>
</dbReference>
<keyword evidence="1" id="KW-0472">Membrane</keyword>
<evidence type="ECO:0000313" key="2">
    <source>
        <dbReference type="EMBL" id="USW55994.1"/>
    </source>
</evidence>
<gene>
    <name evidence="2" type="ORF">Slin15195_G093130</name>
</gene>
<dbReference type="Gene3D" id="2.60.40.2970">
    <property type="match status" value="1"/>
</dbReference>
<evidence type="ECO:0000256" key="1">
    <source>
        <dbReference type="SAM" id="Phobius"/>
    </source>
</evidence>
<sequence length="201" mass="21880">MLTSRTTIIAVLGIIVAASTVYYYTTNINLAHNDSTMAASSPEQASIDHLRIYLSHTWLPKPTIKITVQNAHPSTTLTFLSWDTPIDPSALNTGVLQLVDAVSEENIEGPGLKLNRLLPPPRDALVEISPQDVVEVDVELSAPWIPGNGKLVKVHAHGEWKAVWAKTKDAVSDEELNAMGGADVLQGPFRSIRDVELEVTK</sequence>
<keyword evidence="3" id="KW-1185">Reference proteome</keyword>